<reference evidence="3" key="1">
    <citation type="journal article" date="2019" name="Int. J. Syst. Evol. Microbiol.">
        <title>The Global Catalogue of Microorganisms (GCM) 10K type strain sequencing project: providing services to taxonomists for standard genome sequencing and annotation.</title>
        <authorList>
            <consortium name="The Broad Institute Genomics Platform"/>
            <consortium name="The Broad Institute Genome Sequencing Center for Infectious Disease"/>
            <person name="Wu L."/>
            <person name="Ma J."/>
        </authorList>
    </citation>
    <scope>NUCLEOTIDE SEQUENCE [LARGE SCALE GENOMIC DNA]</scope>
    <source>
        <strain evidence="3">CCUG 49560</strain>
    </source>
</reference>
<comment type="caution">
    <text evidence="2">The sequence shown here is derived from an EMBL/GenBank/DDBJ whole genome shotgun (WGS) entry which is preliminary data.</text>
</comment>
<evidence type="ECO:0000256" key="1">
    <source>
        <dbReference type="SAM" id="SignalP"/>
    </source>
</evidence>
<feature type="signal peptide" evidence="1">
    <location>
        <begin position="1"/>
        <end position="28"/>
    </location>
</feature>
<keyword evidence="3" id="KW-1185">Reference proteome</keyword>
<sequence>MMRLGRLLLAFGCVLTLTAGAVSSAAVADSASAAKVTDVPTQLSAMEKLGFMVGRWAGTGWTIGSSGVRQEFLQTERVRRQVGGLVISVEGEGRDRADPRRVVDTALAVINYNDVTAQYRWEAFSQGFVTTVAPVVGDDTFQWSLQTPSTTIRYTLQFTRRTWHEIGEFTLDGGQTWRQNFQMDLVRVA</sequence>
<proteinExistence type="predicted"/>
<accession>A0ABV9EJI0</accession>
<keyword evidence="1" id="KW-0732">Signal</keyword>
<organism evidence="2 3">
    <name type="scientific">Sphaerisporangium corydalis</name>
    <dbReference type="NCBI Taxonomy" id="1441875"/>
    <lineage>
        <taxon>Bacteria</taxon>
        <taxon>Bacillati</taxon>
        <taxon>Actinomycetota</taxon>
        <taxon>Actinomycetes</taxon>
        <taxon>Streptosporangiales</taxon>
        <taxon>Streptosporangiaceae</taxon>
        <taxon>Sphaerisporangium</taxon>
    </lineage>
</organism>
<dbReference type="EMBL" id="JBHSFN010000017">
    <property type="protein sequence ID" value="MFC4589602.1"/>
    <property type="molecule type" value="Genomic_DNA"/>
</dbReference>
<evidence type="ECO:0008006" key="4">
    <source>
        <dbReference type="Google" id="ProtNLM"/>
    </source>
</evidence>
<evidence type="ECO:0000313" key="3">
    <source>
        <dbReference type="Proteomes" id="UP001595891"/>
    </source>
</evidence>
<dbReference type="Proteomes" id="UP001595891">
    <property type="component" value="Unassembled WGS sequence"/>
</dbReference>
<feature type="chain" id="PRO_5045809865" description="DUF1579 domain-containing protein" evidence="1">
    <location>
        <begin position="29"/>
        <end position="189"/>
    </location>
</feature>
<name>A0ABV9EJI0_9ACTN</name>
<dbReference type="RefSeq" id="WP_262844381.1">
    <property type="nucleotide sequence ID" value="NZ_JANZYP010000028.1"/>
</dbReference>
<evidence type="ECO:0000313" key="2">
    <source>
        <dbReference type="EMBL" id="MFC4589602.1"/>
    </source>
</evidence>
<protein>
    <recommendedName>
        <fullName evidence="4">DUF1579 domain-containing protein</fullName>
    </recommendedName>
</protein>
<gene>
    <name evidence="2" type="ORF">ACFO8L_26180</name>
</gene>